<dbReference type="InterPro" id="IPR003781">
    <property type="entry name" value="CoA-bd"/>
</dbReference>
<gene>
    <name evidence="2" type="ORF">CQA43_07095</name>
</gene>
<name>A0A3D8ICA4_9HELI</name>
<comment type="caution">
    <text evidence="2">The sequence shown here is derived from an EMBL/GenBank/DDBJ whole genome shotgun (WGS) entry which is preliminary data.</text>
</comment>
<protein>
    <submittedName>
        <fullName evidence="2">CoA-binding protein</fullName>
    </submittedName>
</protein>
<evidence type="ECO:0000259" key="1">
    <source>
        <dbReference type="SMART" id="SM00881"/>
    </source>
</evidence>
<dbReference type="Gene3D" id="3.40.50.720">
    <property type="entry name" value="NAD(P)-binding Rossmann-like Domain"/>
    <property type="match status" value="1"/>
</dbReference>
<feature type="domain" description="CoA-binding" evidence="1">
    <location>
        <begin position="5"/>
        <end position="106"/>
    </location>
</feature>
<keyword evidence="3" id="KW-1185">Reference proteome</keyword>
<dbReference type="Proteomes" id="UP000256650">
    <property type="component" value="Unassembled WGS sequence"/>
</dbReference>
<dbReference type="SMART" id="SM00881">
    <property type="entry name" value="CoA_binding"/>
    <property type="match status" value="1"/>
</dbReference>
<evidence type="ECO:0000313" key="3">
    <source>
        <dbReference type="Proteomes" id="UP000256650"/>
    </source>
</evidence>
<reference evidence="2 3" key="1">
    <citation type="submission" date="2018-04" db="EMBL/GenBank/DDBJ databases">
        <title>Novel Campyloabacter and Helicobacter Species and Strains.</title>
        <authorList>
            <person name="Mannion A.J."/>
            <person name="Shen Z."/>
            <person name="Fox J.G."/>
        </authorList>
    </citation>
    <scope>NUCLEOTIDE SEQUENCE [LARGE SCALE GENOMIC DNA]</scope>
    <source>
        <strain evidence="2 3">MIT 99-5101</strain>
    </source>
</reference>
<organism evidence="2 3">
    <name type="scientific">Helicobacter ganmani</name>
    <dbReference type="NCBI Taxonomy" id="60246"/>
    <lineage>
        <taxon>Bacteria</taxon>
        <taxon>Pseudomonadati</taxon>
        <taxon>Campylobacterota</taxon>
        <taxon>Epsilonproteobacteria</taxon>
        <taxon>Campylobacterales</taxon>
        <taxon>Helicobacteraceae</taxon>
        <taxon>Helicobacter</taxon>
    </lineage>
</organism>
<dbReference type="EMBL" id="NXLS01000007">
    <property type="protein sequence ID" value="RDU62394.1"/>
    <property type="molecule type" value="Genomic_DNA"/>
</dbReference>
<dbReference type="OrthoDB" id="9804695at2"/>
<sequence>MREILKESKVIAVLGLSPEESKPSHKVAKFLQNQGYEILPIYPKGGDILEVKAFASLKEAFEAQDKAGVRIDILNVFRKSEMLPEIMREVLELQNPPLCVWVQLGLQNAQARKMLENTKIMYIENLCIKLEYERLFV</sequence>
<dbReference type="Pfam" id="PF13380">
    <property type="entry name" value="CoA_binding_2"/>
    <property type="match status" value="1"/>
</dbReference>
<dbReference type="PANTHER" id="PTHR33303">
    <property type="entry name" value="CYTOPLASMIC PROTEIN-RELATED"/>
    <property type="match status" value="1"/>
</dbReference>
<dbReference type="AlphaFoldDB" id="A0A3D8ICA4"/>
<evidence type="ECO:0000313" key="2">
    <source>
        <dbReference type="EMBL" id="RDU62394.1"/>
    </source>
</evidence>
<dbReference type="PANTHER" id="PTHR33303:SF2">
    <property type="entry name" value="COA-BINDING DOMAIN-CONTAINING PROTEIN"/>
    <property type="match status" value="1"/>
</dbReference>
<proteinExistence type="predicted"/>
<dbReference type="SUPFAM" id="SSF51735">
    <property type="entry name" value="NAD(P)-binding Rossmann-fold domains"/>
    <property type="match status" value="1"/>
</dbReference>
<dbReference type="InterPro" id="IPR036291">
    <property type="entry name" value="NAD(P)-bd_dom_sf"/>
</dbReference>
<accession>A0A3D8ICA4</accession>